<evidence type="ECO:0000313" key="12">
    <source>
        <dbReference type="EMBL" id="CAF4328135.1"/>
    </source>
</evidence>
<keyword evidence="7" id="KW-0072">Autophagy</keyword>
<dbReference type="InterPro" id="IPR026849">
    <property type="entry name" value="ATG2"/>
</dbReference>
<dbReference type="AlphaFoldDB" id="A0A820JIT7"/>
<dbReference type="PANTHER" id="PTHR13190:SF1">
    <property type="entry name" value="AUTOPHAGY-RELATED 2, ISOFORM A"/>
    <property type="match status" value="1"/>
</dbReference>
<dbReference type="GO" id="GO:0034045">
    <property type="term" value="C:phagophore assembly site membrane"/>
    <property type="evidence" value="ECO:0007669"/>
    <property type="project" value="UniProtKB-SubCell"/>
</dbReference>
<evidence type="ECO:0000256" key="1">
    <source>
        <dbReference type="ARBA" id="ARBA00004406"/>
    </source>
</evidence>
<dbReference type="GO" id="GO:0061723">
    <property type="term" value="P:glycophagy"/>
    <property type="evidence" value="ECO:0007669"/>
    <property type="project" value="TreeGrafter"/>
</dbReference>
<dbReference type="EMBL" id="CAJOBB010016401">
    <property type="protein sequence ID" value="CAF4328135.1"/>
    <property type="molecule type" value="Genomic_DNA"/>
</dbReference>
<keyword evidence="6" id="KW-0256">Endoplasmic reticulum</keyword>
<comment type="catalytic activity">
    <reaction evidence="10">
        <text>a 1,2-diacyl-sn-glycero-3-phospho-L-serine(in) = a 1,2-diacyl-sn-glycero-3-phospho-L-serine(out)</text>
        <dbReference type="Rhea" id="RHEA:38663"/>
        <dbReference type="ChEBI" id="CHEBI:57262"/>
    </reaction>
</comment>
<accession>A0A820JIT7</accession>
<keyword evidence="8" id="KW-0445">Lipid transport</keyword>
<evidence type="ECO:0000256" key="9">
    <source>
        <dbReference type="ARBA" id="ARBA00023136"/>
    </source>
</evidence>
<evidence type="ECO:0000256" key="11">
    <source>
        <dbReference type="ARBA" id="ARBA00024615"/>
    </source>
</evidence>
<organism evidence="12 13">
    <name type="scientific">Adineta steineri</name>
    <dbReference type="NCBI Taxonomy" id="433720"/>
    <lineage>
        <taxon>Eukaryota</taxon>
        <taxon>Metazoa</taxon>
        <taxon>Spiralia</taxon>
        <taxon>Gnathifera</taxon>
        <taxon>Rotifera</taxon>
        <taxon>Eurotatoria</taxon>
        <taxon>Bdelloidea</taxon>
        <taxon>Adinetida</taxon>
        <taxon>Adinetidae</taxon>
        <taxon>Adineta</taxon>
    </lineage>
</organism>
<proteinExistence type="inferred from homology"/>
<comment type="subcellular location">
    <subcellularLocation>
        <location evidence="1">Endoplasmic reticulum membrane</location>
        <topology evidence="1">Peripheral membrane protein</topology>
    </subcellularLocation>
    <subcellularLocation>
        <location evidence="2">Preautophagosomal structure membrane</location>
        <topology evidence="2">Peripheral membrane protein</topology>
    </subcellularLocation>
</comment>
<evidence type="ECO:0000256" key="7">
    <source>
        <dbReference type="ARBA" id="ARBA00023006"/>
    </source>
</evidence>
<dbReference type="GO" id="GO:0034727">
    <property type="term" value="P:piecemeal microautophagy of the nucleus"/>
    <property type="evidence" value="ECO:0007669"/>
    <property type="project" value="TreeGrafter"/>
</dbReference>
<dbReference type="GO" id="GO:0006869">
    <property type="term" value="P:lipid transport"/>
    <property type="evidence" value="ECO:0007669"/>
    <property type="project" value="UniProtKB-KW"/>
</dbReference>
<evidence type="ECO:0000256" key="8">
    <source>
        <dbReference type="ARBA" id="ARBA00023055"/>
    </source>
</evidence>
<dbReference type="GO" id="GO:0000422">
    <property type="term" value="P:autophagy of mitochondrion"/>
    <property type="evidence" value="ECO:0007669"/>
    <property type="project" value="TreeGrafter"/>
</dbReference>
<evidence type="ECO:0000256" key="4">
    <source>
        <dbReference type="ARBA" id="ARBA00018070"/>
    </source>
</evidence>
<dbReference type="GO" id="GO:0000045">
    <property type="term" value="P:autophagosome assembly"/>
    <property type="evidence" value="ECO:0007669"/>
    <property type="project" value="TreeGrafter"/>
</dbReference>
<name>A0A820JIT7_9BILA</name>
<dbReference type="GO" id="GO:0043495">
    <property type="term" value="F:protein-membrane adaptor activity"/>
    <property type="evidence" value="ECO:0007669"/>
    <property type="project" value="TreeGrafter"/>
</dbReference>
<comment type="caution">
    <text evidence="12">The sequence shown here is derived from an EMBL/GenBank/DDBJ whole genome shotgun (WGS) entry which is preliminary data.</text>
</comment>
<evidence type="ECO:0000256" key="3">
    <source>
        <dbReference type="ARBA" id="ARBA00009714"/>
    </source>
</evidence>
<comment type="similarity">
    <text evidence="3">Belongs to the ATG2 family.</text>
</comment>
<evidence type="ECO:0000313" key="13">
    <source>
        <dbReference type="Proteomes" id="UP000663868"/>
    </source>
</evidence>
<protein>
    <recommendedName>
        <fullName evidence="4">Autophagy-related protein 2</fullName>
    </recommendedName>
</protein>
<gene>
    <name evidence="12" type="ORF">KXQ929_LOCUS47016</name>
</gene>
<feature type="non-terminal residue" evidence="12">
    <location>
        <position position="1"/>
    </location>
</feature>
<comment type="catalytic activity">
    <reaction evidence="11">
        <text>a 1,2-diacyl-sn-glycero-3-phosphoethanolamine(in) = a 1,2-diacyl-sn-glycero-3-phosphoethanolamine(out)</text>
        <dbReference type="Rhea" id="RHEA:38895"/>
        <dbReference type="ChEBI" id="CHEBI:64612"/>
    </reaction>
</comment>
<dbReference type="GO" id="GO:0061908">
    <property type="term" value="C:phagophore"/>
    <property type="evidence" value="ECO:0007669"/>
    <property type="project" value="TreeGrafter"/>
</dbReference>
<keyword evidence="9" id="KW-0472">Membrane</keyword>
<dbReference type="PANTHER" id="PTHR13190">
    <property type="entry name" value="AUTOPHAGY-RELATED 2, ISOFORM A"/>
    <property type="match status" value="1"/>
</dbReference>
<evidence type="ECO:0000256" key="2">
    <source>
        <dbReference type="ARBA" id="ARBA00004623"/>
    </source>
</evidence>
<keyword evidence="5" id="KW-0813">Transport</keyword>
<evidence type="ECO:0000256" key="10">
    <source>
        <dbReference type="ARBA" id="ARBA00024479"/>
    </source>
</evidence>
<reference evidence="12" key="1">
    <citation type="submission" date="2021-02" db="EMBL/GenBank/DDBJ databases">
        <authorList>
            <person name="Nowell W R."/>
        </authorList>
    </citation>
    <scope>NUCLEOTIDE SEQUENCE</scope>
</reference>
<dbReference type="Proteomes" id="UP000663868">
    <property type="component" value="Unassembled WGS sequence"/>
</dbReference>
<sequence length="125" mass="14123">VKAYVGEINLLIPWTSLLRDNSLLDIKDLEITIRPKQTNDQNATDASFELSSMFNSMNTSMLIAQECLKNETEEDTTYQGLETFAATIDSILARVKVTLIDTVIRLEHLIDNNDHGVALEIRIKK</sequence>
<dbReference type="GO" id="GO:0061709">
    <property type="term" value="P:reticulophagy"/>
    <property type="evidence" value="ECO:0007669"/>
    <property type="project" value="TreeGrafter"/>
</dbReference>
<dbReference type="GO" id="GO:0032266">
    <property type="term" value="F:phosphatidylinositol-3-phosphate binding"/>
    <property type="evidence" value="ECO:0007669"/>
    <property type="project" value="TreeGrafter"/>
</dbReference>
<evidence type="ECO:0000256" key="5">
    <source>
        <dbReference type="ARBA" id="ARBA00022448"/>
    </source>
</evidence>
<evidence type="ECO:0000256" key="6">
    <source>
        <dbReference type="ARBA" id="ARBA00022824"/>
    </source>
</evidence>
<dbReference type="GO" id="GO:0005789">
    <property type="term" value="C:endoplasmic reticulum membrane"/>
    <property type="evidence" value="ECO:0007669"/>
    <property type="project" value="UniProtKB-SubCell"/>
</dbReference>